<sequence>MIDSFRYLLLFVLIFCSLTAVRAYIVQVYDNPDNLYFISSSSDVKYGFTYPNGTGLMQLLNPNNGNNTDNNLYIRLLHLDGTLTKFTVPLVCDTFCIQRAYPLNDGYVFVTLTSANKTVNGTLVDWSGRALQSDVLLTDVPVDGKSPPLAKTNANVNENFLVATRDGNTVLWKIFSAPNNTGQITQLYGGSITGNDDNHLVDHEIIPTTEGGYGIAILKRIPTFTPDPLVSKVFSSSPQWFLYVTFWQPGSPQFDMPRLVWQNPNPLLDNRLVINGCGVAVDGTGYFCIVKIPTTDGYDNVKVAFLSGGSVTNVNVIVNGTAAGSVVKEVFGIRQLPYGGFLTVEVNTGFFTGSPYELVELVPIDPSRITTNKRNQPDPNAPAHQILFSVTLKSSDDMSQRTVQQIIDDLDELIKNKGYTSFSQEYPTSYLDETFGFLPAANLWDTYRFKFIGVLIGLLVLAILYFCARRKYSEGQSFVVIKFALILTDLSLDIAFVLSSAKNVPQIHTPRM</sequence>
<gene>
    <name evidence="3" type="ORF">PBRASI_LOCUS3869</name>
</gene>
<accession>A0A9N9AB96</accession>
<keyword evidence="1" id="KW-0812">Transmembrane</keyword>
<dbReference type="EMBL" id="CAJVPI010000368">
    <property type="protein sequence ID" value="CAG8525927.1"/>
    <property type="molecule type" value="Genomic_DNA"/>
</dbReference>
<organism evidence="3 4">
    <name type="scientific">Paraglomus brasilianum</name>
    <dbReference type="NCBI Taxonomy" id="144538"/>
    <lineage>
        <taxon>Eukaryota</taxon>
        <taxon>Fungi</taxon>
        <taxon>Fungi incertae sedis</taxon>
        <taxon>Mucoromycota</taxon>
        <taxon>Glomeromycotina</taxon>
        <taxon>Glomeromycetes</taxon>
        <taxon>Paraglomerales</taxon>
        <taxon>Paraglomeraceae</taxon>
        <taxon>Paraglomus</taxon>
    </lineage>
</organism>
<feature type="chain" id="PRO_5040253561" evidence="2">
    <location>
        <begin position="24"/>
        <end position="512"/>
    </location>
</feature>
<feature type="transmembrane region" description="Helical" evidence="1">
    <location>
        <begin position="447"/>
        <end position="467"/>
    </location>
</feature>
<evidence type="ECO:0000256" key="2">
    <source>
        <dbReference type="SAM" id="SignalP"/>
    </source>
</evidence>
<protein>
    <submittedName>
        <fullName evidence="3">1883_t:CDS:1</fullName>
    </submittedName>
</protein>
<evidence type="ECO:0000313" key="4">
    <source>
        <dbReference type="Proteomes" id="UP000789739"/>
    </source>
</evidence>
<comment type="caution">
    <text evidence="3">The sequence shown here is derived from an EMBL/GenBank/DDBJ whole genome shotgun (WGS) entry which is preliminary data.</text>
</comment>
<evidence type="ECO:0000313" key="3">
    <source>
        <dbReference type="EMBL" id="CAG8525927.1"/>
    </source>
</evidence>
<keyword evidence="4" id="KW-1185">Reference proteome</keyword>
<evidence type="ECO:0000256" key="1">
    <source>
        <dbReference type="SAM" id="Phobius"/>
    </source>
</evidence>
<keyword evidence="1" id="KW-1133">Transmembrane helix</keyword>
<dbReference type="Proteomes" id="UP000789739">
    <property type="component" value="Unassembled WGS sequence"/>
</dbReference>
<feature type="transmembrane region" description="Helical" evidence="1">
    <location>
        <begin position="479"/>
        <end position="498"/>
    </location>
</feature>
<dbReference type="AlphaFoldDB" id="A0A9N9AB96"/>
<proteinExistence type="predicted"/>
<keyword evidence="2" id="KW-0732">Signal</keyword>
<feature type="signal peptide" evidence="2">
    <location>
        <begin position="1"/>
        <end position="23"/>
    </location>
</feature>
<dbReference type="OrthoDB" id="2403103at2759"/>
<keyword evidence="1" id="KW-0472">Membrane</keyword>
<reference evidence="3" key="1">
    <citation type="submission" date="2021-06" db="EMBL/GenBank/DDBJ databases">
        <authorList>
            <person name="Kallberg Y."/>
            <person name="Tangrot J."/>
            <person name="Rosling A."/>
        </authorList>
    </citation>
    <scope>NUCLEOTIDE SEQUENCE</scope>
    <source>
        <strain evidence="3">BR232B</strain>
    </source>
</reference>
<name>A0A9N9AB96_9GLOM</name>